<name>A0AAN8JGD0_PATCE</name>
<reference evidence="3 4" key="1">
    <citation type="submission" date="2024-01" db="EMBL/GenBank/DDBJ databases">
        <title>The genome of the rayed Mediterranean limpet Patella caerulea (Linnaeus, 1758).</title>
        <authorList>
            <person name="Anh-Thu Weber A."/>
            <person name="Halstead-Nussloch G."/>
        </authorList>
    </citation>
    <scope>NUCLEOTIDE SEQUENCE [LARGE SCALE GENOMIC DNA]</scope>
    <source>
        <strain evidence="3">AATW-2023a</strain>
        <tissue evidence="3">Whole specimen</tissue>
    </source>
</reference>
<proteinExistence type="predicted"/>
<comment type="caution">
    <text evidence="3">The sequence shown here is derived from an EMBL/GenBank/DDBJ whole genome shotgun (WGS) entry which is preliminary data.</text>
</comment>
<protein>
    <recommendedName>
        <fullName evidence="2">Band 7 domain-containing protein</fullName>
    </recommendedName>
</protein>
<organism evidence="3 4">
    <name type="scientific">Patella caerulea</name>
    <name type="common">Rayed Mediterranean limpet</name>
    <dbReference type="NCBI Taxonomy" id="87958"/>
    <lineage>
        <taxon>Eukaryota</taxon>
        <taxon>Metazoa</taxon>
        <taxon>Spiralia</taxon>
        <taxon>Lophotrochozoa</taxon>
        <taxon>Mollusca</taxon>
        <taxon>Gastropoda</taxon>
        <taxon>Patellogastropoda</taxon>
        <taxon>Patelloidea</taxon>
        <taxon>Patellidae</taxon>
        <taxon>Patella</taxon>
    </lineage>
</organism>
<evidence type="ECO:0000259" key="2">
    <source>
        <dbReference type="Pfam" id="PF01145"/>
    </source>
</evidence>
<evidence type="ECO:0000313" key="4">
    <source>
        <dbReference type="Proteomes" id="UP001347796"/>
    </source>
</evidence>
<gene>
    <name evidence="3" type="ORF">SNE40_015148</name>
</gene>
<dbReference type="InterPro" id="IPR001107">
    <property type="entry name" value="Band_7"/>
</dbReference>
<feature type="signal peptide" evidence="1">
    <location>
        <begin position="1"/>
        <end position="22"/>
    </location>
</feature>
<feature type="chain" id="PRO_5042928592" description="Band 7 domain-containing protein" evidence="1">
    <location>
        <begin position="23"/>
        <end position="184"/>
    </location>
</feature>
<dbReference type="AlphaFoldDB" id="A0AAN8JGD0"/>
<sequence>MAVILNKSISVFILAAISLTVSHQTVVHYTTDFNDVKVYTADEIEISLDVQVQYRQNQWEDIIVDPRENPNLYQQIVNFTVVNALKGTGGLFQLIDYFQQRDVVEASFRDAIDLRFTGVCCGIGCINKNGECRQGCKPRDTCTTFDKGIYTLLDKFSLVDVHVPESIRRRIQQLLETEIIASTD</sequence>
<dbReference type="EMBL" id="JAZGQO010000010">
    <property type="protein sequence ID" value="KAK6176947.1"/>
    <property type="molecule type" value="Genomic_DNA"/>
</dbReference>
<dbReference type="Pfam" id="PF01145">
    <property type="entry name" value="Band_7"/>
    <property type="match status" value="1"/>
</dbReference>
<evidence type="ECO:0000313" key="3">
    <source>
        <dbReference type="EMBL" id="KAK6176947.1"/>
    </source>
</evidence>
<keyword evidence="4" id="KW-1185">Reference proteome</keyword>
<feature type="domain" description="Band 7" evidence="2">
    <location>
        <begin position="30"/>
        <end position="181"/>
    </location>
</feature>
<keyword evidence="1" id="KW-0732">Signal</keyword>
<accession>A0AAN8JGD0</accession>
<dbReference type="Proteomes" id="UP001347796">
    <property type="component" value="Unassembled WGS sequence"/>
</dbReference>
<evidence type="ECO:0000256" key="1">
    <source>
        <dbReference type="SAM" id="SignalP"/>
    </source>
</evidence>